<dbReference type="EMBL" id="VXIV02001403">
    <property type="protein sequence ID" value="KAF6033277.1"/>
    <property type="molecule type" value="Genomic_DNA"/>
</dbReference>
<proteinExistence type="predicted"/>
<dbReference type="AlphaFoldDB" id="A0A7J7K4X8"/>
<organism evidence="2 3">
    <name type="scientific">Bugula neritina</name>
    <name type="common">Brown bryozoan</name>
    <name type="synonym">Sertularia neritina</name>
    <dbReference type="NCBI Taxonomy" id="10212"/>
    <lineage>
        <taxon>Eukaryota</taxon>
        <taxon>Metazoa</taxon>
        <taxon>Spiralia</taxon>
        <taxon>Lophotrochozoa</taxon>
        <taxon>Bryozoa</taxon>
        <taxon>Gymnolaemata</taxon>
        <taxon>Cheilostomatida</taxon>
        <taxon>Flustrina</taxon>
        <taxon>Buguloidea</taxon>
        <taxon>Bugulidae</taxon>
        <taxon>Bugula</taxon>
    </lineage>
</organism>
<evidence type="ECO:0000256" key="1">
    <source>
        <dbReference type="SAM" id="Phobius"/>
    </source>
</evidence>
<comment type="caution">
    <text evidence="2">The sequence shown here is derived from an EMBL/GenBank/DDBJ whole genome shotgun (WGS) entry which is preliminary data.</text>
</comment>
<accession>A0A7J7K4X8</accession>
<evidence type="ECO:0000313" key="3">
    <source>
        <dbReference type="Proteomes" id="UP000593567"/>
    </source>
</evidence>
<sequence length="66" mass="7607">MLEGQPIIPKLVTSGVIQQIYPLHCLQDLKKLRKTWVFSFTSFQPLVCIFNLCIHVCNFLVCISKI</sequence>
<feature type="transmembrane region" description="Helical" evidence="1">
    <location>
        <begin position="43"/>
        <end position="63"/>
    </location>
</feature>
<evidence type="ECO:0000313" key="2">
    <source>
        <dbReference type="EMBL" id="KAF6033277.1"/>
    </source>
</evidence>
<keyword evidence="1" id="KW-0472">Membrane</keyword>
<dbReference type="Proteomes" id="UP000593567">
    <property type="component" value="Unassembled WGS sequence"/>
</dbReference>
<protein>
    <submittedName>
        <fullName evidence="2">Uncharacterized protein</fullName>
    </submittedName>
</protein>
<keyword evidence="3" id="KW-1185">Reference proteome</keyword>
<reference evidence="2" key="1">
    <citation type="submission" date="2020-06" db="EMBL/GenBank/DDBJ databases">
        <title>Draft genome of Bugula neritina, a colonial animal packing powerful symbionts and potential medicines.</title>
        <authorList>
            <person name="Rayko M."/>
        </authorList>
    </citation>
    <scope>NUCLEOTIDE SEQUENCE [LARGE SCALE GENOMIC DNA]</scope>
    <source>
        <strain evidence="2">Kwan_BN1</strain>
    </source>
</reference>
<keyword evidence="1" id="KW-1133">Transmembrane helix</keyword>
<gene>
    <name evidence="2" type="ORF">EB796_008418</name>
</gene>
<keyword evidence="1" id="KW-0812">Transmembrane</keyword>
<name>A0A7J7K4X8_BUGNE</name>
<dbReference type="OrthoDB" id="296386at2759"/>